<evidence type="ECO:0000256" key="8">
    <source>
        <dbReference type="ARBA" id="ARBA00042300"/>
    </source>
</evidence>
<gene>
    <name evidence="18" type="ORF">SERLADRAFT_476655</name>
</gene>
<feature type="disulfide bond" evidence="17">
    <location>
        <begin position="448"/>
        <end position="456"/>
    </location>
</feature>
<dbReference type="PROSITE" id="PS00616">
    <property type="entry name" value="HIS_ACID_PHOSPHAT_1"/>
    <property type="match status" value="1"/>
</dbReference>
<proteinExistence type="predicted"/>
<evidence type="ECO:0000256" key="5">
    <source>
        <dbReference type="ARBA" id="ARBA00023157"/>
    </source>
</evidence>
<sequence>MTLENSARLDRPTIAPKGVLDDIEKKEYSPYSRRINFKVLIISPFLLYMISLNSKCAKHYPESDVTTSSLNLPREFQQAWGSYSPYFPILRYSPPPHECVVTQVNLLQRHGARYPTKSRAREMKSALEKLSQVEKYNDENFQFLRQYEWTLGVDNLVPFGAAQSFDAGQEHYRRYAHLLARDRLPFVRASSSDRVVVSALNWTAGFTFASHHTYSPTLSVILSESSNNTLDDKMCPSAQHQSAQTDEWQSAFTPSIVNRLNNAAPGANITRGDIIALMSLCAFESVASNKDSLVCSLFSQNDLDAFEYNTDISKYYFTGYGHPLGRVQGVGYVNELIARLTRRPVEDHTQTNSTLDSSPVTFPLDRTFYADFSHDNEMLAIYSALGLFRQTHPLDPLKPDATRTWITFKLVPFSARMIVEKLTCQSMGTKTDYVRILVNDAIQPMMFCGAGDEGMCKLDAFVESQGYARSDGGGDWGKCYS</sequence>
<evidence type="ECO:0000256" key="17">
    <source>
        <dbReference type="PIRSR" id="PIRSR000894-2"/>
    </source>
</evidence>
<evidence type="ECO:0000256" key="9">
    <source>
        <dbReference type="ARBA" id="ARBA00043670"/>
    </source>
</evidence>
<evidence type="ECO:0000256" key="1">
    <source>
        <dbReference type="ARBA" id="ARBA00004613"/>
    </source>
</evidence>
<feature type="active site" description="Nucleophile" evidence="16">
    <location>
        <position position="110"/>
    </location>
</feature>
<protein>
    <recommendedName>
        <fullName evidence="14">Phytase A</fullName>
    </recommendedName>
    <alternativeName>
        <fullName evidence="15">Histidine acid phosphatase phyA</fullName>
    </alternativeName>
    <alternativeName>
        <fullName evidence="8">Myo-inositol hexakisphosphate phosphohydrolase A</fullName>
    </alternativeName>
    <alternativeName>
        <fullName evidence="7">Myo-inositol-hexaphosphate 3-phosphohydrolase A</fullName>
    </alternativeName>
</protein>
<organism>
    <name type="scientific">Serpula lacrymans var. lacrymans (strain S7.9)</name>
    <name type="common">Dry rot fungus</name>
    <dbReference type="NCBI Taxonomy" id="578457"/>
    <lineage>
        <taxon>Eukaryota</taxon>
        <taxon>Fungi</taxon>
        <taxon>Dikarya</taxon>
        <taxon>Basidiomycota</taxon>
        <taxon>Agaricomycotina</taxon>
        <taxon>Agaricomycetes</taxon>
        <taxon>Agaricomycetidae</taxon>
        <taxon>Boletales</taxon>
        <taxon>Coniophorineae</taxon>
        <taxon>Serpulaceae</taxon>
        <taxon>Serpula</taxon>
    </lineage>
</organism>
<evidence type="ECO:0000256" key="7">
    <source>
        <dbReference type="ARBA" id="ARBA00041857"/>
    </source>
</evidence>
<dbReference type="Proteomes" id="UP000008064">
    <property type="component" value="Unassembled WGS sequence"/>
</dbReference>
<evidence type="ECO:0000256" key="11">
    <source>
        <dbReference type="ARBA" id="ARBA00043721"/>
    </source>
</evidence>
<dbReference type="AlphaFoldDB" id="F8P7P1"/>
<name>F8P7P1_SERL9</name>
<evidence type="ECO:0000256" key="6">
    <source>
        <dbReference type="ARBA" id="ARBA00023180"/>
    </source>
</evidence>
<comment type="catalytic activity">
    <reaction evidence="10">
        <text>1D-myo-inositol 1,2-bisphosphate + H2O = 1D-myo-inositol 2-phosphate + phosphate</text>
        <dbReference type="Rhea" id="RHEA:77135"/>
        <dbReference type="ChEBI" id="CHEBI:15377"/>
        <dbReference type="ChEBI" id="CHEBI:43474"/>
        <dbReference type="ChEBI" id="CHEBI:84142"/>
        <dbReference type="ChEBI" id="CHEBI:195539"/>
    </reaction>
    <physiologicalReaction direction="left-to-right" evidence="10">
        <dbReference type="Rhea" id="RHEA:77136"/>
    </physiologicalReaction>
</comment>
<keyword evidence="3" id="KW-0964">Secreted</keyword>
<dbReference type="InterPro" id="IPR029033">
    <property type="entry name" value="His_PPase_superfam"/>
</dbReference>
<evidence type="ECO:0000256" key="12">
    <source>
        <dbReference type="ARBA" id="ARBA00043748"/>
    </source>
</evidence>
<feature type="active site" description="Proton donor" evidence="16">
    <location>
        <position position="375"/>
    </location>
</feature>
<dbReference type="Gene3D" id="3.40.50.1240">
    <property type="entry name" value="Phosphoglycerate mutase-like"/>
    <property type="match status" value="1"/>
</dbReference>
<evidence type="ECO:0000256" key="4">
    <source>
        <dbReference type="ARBA" id="ARBA00022801"/>
    </source>
</evidence>
<evidence type="ECO:0000256" key="10">
    <source>
        <dbReference type="ARBA" id="ARBA00043675"/>
    </source>
</evidence>
<dbReference type="RefSeq" id="XP_007322415.1">
    <property type="nucleotide sequence ID" value="XM_007322353.1"/>
</dbReference>
<keyword evidence="6" id="KW-0325">Glycoprotein</keyword>
<evidence type="ECO:0000256" key="16">
    <source>
        <dbReference type="PIRSR" id="PIRSR000894-1"/>
    </source>
</evidence>
<comment type="catalytic activity">
    <reaction evidence="9">
        <text>1D-myo-inositol 1,2,5,6-tetrakisphosphate + H2O = 1D-myo-inositol 1,2,6-trisphosphate + phosphate</text>
        <dbReference type="Rhea" id="RHEA:77119"/>
        <dbReference type="ChEBI" id="CHEBI:15377"/>
        <dbReference type="ChEBI" id="CHEBI:43474"/>
        <dbReference type="ChEBI" id="CHEBI:195535"/>
        <dbReference type="ChEBI" id="CHEBI:195537"/>
    </reaction>
    <physiologicalReaction direction="left-to-right" evidence="9">
        <dbReference type="Rhea" id="RHEA:77120"/>
    </physiologicalReaction>
</comment>
<dbReference type="KEGG" id="sla:SERLADRAFT_476655"/>
<dbReference type="GeneID" id="18820849"/>
<evidence type="ECO:0000256" key="3">
    <source>
        <dbReference type="ARBA" id="ARBA00022525"/>
    </source>
</evidence>
<evidence type="ECO:0000256" key="14">
    <source>
        <dbReference type="ARBA" id="ARBA00044106"/>
    </source>
</evidence>
<feature type="disulfide bond" evidence="17">
    <location>
        <begin position="281"/>
        <end position="295"/>
    </location>
</feature>
<feature type="disulfide bond" evidence="17">
    <location>
        <begin position="99"/>
        <end position="424"/>
    </location>
</feature>
<dbReference type="OrthoDB" id="6509975at2759"/>
<dbReference type="GO" id="GO:0005576">
    <property type="term" value="C:extracellular region"/>
    <property type="evidence" value="ECO:0007669"/>
    <property type="project" value="UniProtKB-SubCell"/>
</dbReference>
<dbReference type="InterPro" id="IPR033379">
    <property type="entry name" value="Acid_Pase_AS"/>
</dbReference>
<evidence type="ECO:0000313" key="18">
    <source>
        <dbReference type="EMBL" id="EGO20449.1"/>
    </source>
</evidence>
<comment type="catalytic activity">
    <reaction evidence="11">
        <text>1D-myo-inositol 1,2,6-trisphosphate + H2O = 1D-myo-inositol 1,2-bisphosphate + phosphate</text>
        <dbReference type="Rhea" id="RHEA:77131"/>
        <dbReference type="ChEBI" id="CHEBI:15377"/>
        <dbReference type="ChEBI" id="CHEBI:43474"/>
        <dbReference type="ChEBI" id="CHEBI:195537"/>
        <dbReference type="ChEBI" id="CHEBI:195539"/>
    </reaction>
    <physiologicalReaction direction="left-to-right" evidence="11">
        <dbReference type="Rhea" id="RHEA:77132"/>
    </physiologicalReaction>
</comment>
<dbReference type="Pfam" id="PF00328">
    <property type="entry name" value="His_Phos_2"/>
    <property type="match status" value="1"/>
</dbReference>
<comment type="catalytic activity">
    <reaction evidence="12">
        <text>1D-myo-inositol 1,2,4,5,6-pentakisphosphate + H2O = 1D-myo-inositol 1,2,5,6-tetrakisphosphate + phosphate</text>
        <dbReference type="Rhea" id="RHEA:77115"/>
        <dbReference type="ChEBI" id="CHEBI:15377"/>
        <dbReference type="ChEBI" id="CHEBI:43474"/>
        <dbReference type="ChEBI" id="CHEBI:57798"/>
        <dbReference type="ChEBI" id="CHEBI:195535"/>
    </reaction>
    <physiologicalReaction direction="left-to-right" evidence="12">
        <dbReference type="Rhea" id="RHEA:77116"/>
    </physiologicalReaction>
</comment>
<dbReference type="GO" id="GO:0016158">
    <property type="term" value="F:inositol hexakisphosphate 3-phosphatase activity"/>
    <property type="evidence" value="ECO:0007669"/>
    <property type="project" value="UniProtKB-EC"/>
</dbReference>
<dbReference type="PANTHER" id="PTHR20963:SF24">
    <property type="entry name" value="3-PHYTASE B"/>
    <property type="match status" value="1"/>
</dbReference>
<dbReference type="GO" id="GO:0003993">
    <property type="term" value="F:acid phosphatase activity"/>
    <property type="evidence" value="ECO:0007669"/>
    <property type="project" value="TreeGrafter"/>
</dbReference>
<accession>F8P7P1</accession>
<reference evidence="18" key="1">
    <citation type="submission" date="2011-04" db="EMBL/GenBank/DDBJ databases">
        <title>Evolution of plant cell wall degrading machinery underlies the functional diversity of forest fungi.</title>
        <authorList>
            <consortium name="US DOE Joint Genome Institute (JGI-PGF)"/>
            <person name="Eastwood D.C."/>
            <person name="Floudas D."/>
            <person name="Binder M."/>
            <person name="Majcherczyk A."/>
            <person name="Schneider P."/>
            <person name="Aerts A."/>
            <person name="Asiegbu F.O."/>
            <person name="Baker S.E."/>
            <person name="Barry K."/>
            <person name="Bendiksby M."/>
            <person name="Blumentritt M."/>
            <person name="Coutinho P.M."/>
            <person name="Cullen D."/>
            <person name="Cullen D."/>
            <person name="Gathman A."/>
            <person name="Goodell B."/>
            <person name="Henrissat B."/>
            <person name="Ihrmark K."/>
            <person name="Kauserud H."/>
            <person name="Kohler A."/>
            <person name="LaButti K."/>
            <person name="Lapidus A."/>
            <person name="Lavin J.L."/>
            <person name="Lee Y.-H."/>
            <person name="Lindquist E."/>
            <person name="Lilly W."/>
            <person name="Lucas S."/>
            <person name="Morin E."/>
            <person name="Murat C."/>
            <person name="Oguiza J.A."/>
            <person name="Park J."/>
            <person name="Pisabarro A.G."/>
            <person name="Riley R."/>
            <person name="Rosling A."/>
            <person name="Salamov A."/>
            <person name="Schmidt O."/>
            <person name="Schmutz J."/>
            <person name="Skrede I."/>
            <person name="Stenlid J."/>
            <person name="Wiebenga A."/>
            <person name="Xie X."/>
            <person name="Kues U."/>
            <person name="Hibbett D.S."/>
            <person name="Hoffmeister D."/>
            <person name="Hogberg N."/>
            <person name="Martin F."/>
            <person name="Grigoriev I.V."/>
            <person name="Watkinson S.C."/>
        </authorList>
    </citation>
    <scope>NUCLEOTIDE SEQUENCE</scope>
    <source>
        <strain evidence="18">S7.9</strain>
    </source>
</reference>
<dbReference type="PIRSF" id="PIRSF000894">
    <property type="entry name" value="Acid_phosphatase"/>
    <property type="match status" value="1"/>
</dbReference>
<dbReference type="InterPro" id="IPR016274">
    <property type="entry name" value="Histidine_acid_Pase_euk"/>
</dbReference>
<evidence type="ECO:0000256" key="13">
    <source>
        <dbReference type="ARBA" id="ARBA00043788"/>
    </source>
</evidence>
<dbReference type="PANTHER" id="PTHR20963">
    <property type="entry name" value="MULTIPLE INOSITOL POLYPHOSPHATE PHOSPHATASE-RELATED"/>
    <property type="match status" value="1"/>
</dbReference>
<evidence type="ECO:0000256" key="15">
    <source>
        <dbReference type="ARBA" id="ARBA00044262"/>
    </source>
</evidence>
<dbReference type="SUPFAM" id="SSF53254">
    <property type="entry name" value="Phosphoglycerate mutase-like"/>
    <property type="match status" value="1"/>
</dbReference>
<dbReference type="EMBL" id="GL945440">
    <property type="protein sequence ID" value="EGO20449.1"/>
    <property type="molecule type" value="Genomic_DNA"/>
</dbReference>
<comment type="catalytic activity">
    <reaction evidence="13">
        <text>1D-myo-inositol hexakisphosphate + H2O = 1D-myo-inositol 1,2,4,5,6-pentakisphosphate + phosphate</text>
        <dbReference type="Rhea" id="RHEA:16989"/>
        <dbReference type="ChEBI" id="CHEBI:15377"/>
        <dbReference type="ChEBI" id="CHEBI:43474"/>
        <dbReference type="ChEBI" id="CHEBI:57798"/>
        <dbReference type="ChEBI" id="CHEBI:58130"/>
        <dbReference type="EC" id="3.1.3.8"/>
    </reaction>
    <physiologicalReaction direction="left-to-right" evidence="13">
        <dbReference type="Rhea" id="RHEA:16990"/>
    </physiologicalReaction>
</comment>
<comment type="subcellular location">
    <subcellularLocation>
        <location evidence="1">Secreted</location>
    </subcellularLocation>
</comment>
<keyword evidence="5 17" id="KW-1015">Disulfide bond</keyword>
<dbReference type="PROSITE" id="PS00778">
    <property type="entry name" value="HIS_ACID_PHOSPHAT_2"/>
    <property type="match status" value="1"/>
</dbReference>
<keyword evidence="4" id="KW-0378">Hydrolase</keyword>
<dbReference type="InterPro" id="IPR000560">
    <property type="entry name" value="His_Pase_clade-2"/>
</dbReference>
<dbReference type="CDD" id="cd07061">
    <property type="entry name" value="HP_HAP_like"/>
    <property type="match status" value="1"/>
</dbReference>
<comment type="subunit">
    <text evidence="2">Monomer.</text>
</comment>
<evidence type="ECO:0000256" key="2">
    <source>
        <dbReference type="ARBA" id="ARBA00011245"/>
    </source>
</evidence>
<dbReference type="HOGENOM" id="CLU_020880_0_1_1"/>